<accession>A0AAU7DUJ6</accession>
<evidence type="ECO:0008006" key="2">
    <source>
        <dbReference type="Google" id="ProtNLM"/>
    </source>
</evidence>
<name>A0AAU7DUJ6_9MICO</name>
<sequence length="182" mass="20068">MKALRPKTAAEKRSALYRGHAQGQWDRIARGIYLPADAPSMDWDQVEAVTRRPEATICLLSALVHYDLTDAIPDALNIAIPRGTRAPVTESAIHWRRFDSTTFDLGRTEVLIPGSSQSIGLYSAERTIVDCFRLRALVGYEVARDATKEWLRLGGKAATLMTIAGKLPRAKGPLLQVLEALT</sequence>
<protein>
    <recommendedName>
        <fullName evidence="2">Transcriptional regulator, AbiEi antitoxin, Type IV TA system</fullName>
    </recommendedName>
</protein>
<dbReference type="AlphaFoldDB" id="A0AAU7DUJ6"/>
<organism evidence="1">
    <name type="scientific">Jonesiaceae bacterium BS-20</name>
    <dbReference type="NCBI Taxonomy" id="3120821"/>
    <lineage>
        <taxon>Bacteria</taxon>
        <taxon>Bacillati</taxon>
        <taxon>Actinomycetota</taxon>
        <taxon>Actinomycetes</taxon>
        <taxon>Micrococcales</taxon>
        <taxon>Jonesiaceae</taxon>
    </lineage>
</organism>
<proteinExistence type="predicted"/>
<reference evidence="1" key="1">
    <citation type="submission" date="2024-02" db="EMBL/GenBank/DDBJ databases">
        <title>Tomenella chthoni gen. nov. sp. nov., a member of the family Jonesiaceae isolated from bat guano.</title>
        <authorList>
            <person name="Miller S.L."/>
            <person name="King J."/>
            <person name="Sankaranarayanan K."/>
            <person name="Lawson P.A."/>
        </authorList>
    </citation>
    <scope>NUCLEOTIDE SEQUENCE</scope>
    <source>
        <strain evidence="1">BS-20</strain>
    </source>
</reference>
<evidence type="ECO:0000313" key="1">
    <source>
        <dbReference type="EMBL" id="XBH21340.1"/>
    </source>
</evidence>
<dbReference type="EMBL" id="CP146203">
    <property type="protein sequence ID" value="XBH21340.1"/>
    <property type="molecule type" value="Genomic_DNA"/>
</dbReference>
<gene>
    <name evidence="1" type="ORF">V5R04_14180</name>
</gene>